<comment type="subcellular location">
    <subcellularLocation>
        <location evidence="1">Nucleus</location>
    </subcellularLocation>
</comment>
<evidence type="ECO:0000256" key="1">
    <source>
        <dbReference type="ARBA" id="ARBA00004123"/>
    </source>
</evidence>
<feature type="domain" description="Neurogenic mastermind-like N-terminal" evidence="5">
    <location>
        <begin position="125"/>
        <end position="184"/>
    </location>
</feature>
<feature type="region of interest" description="Disordered" evidence="4">
    <location>
        <begin position="1"/>
        <end position="76"/>
    </location>
</feature>
<dbReference type="GO" id="GO:0003713">
    <property type="term" value="F:transcription coactivator activity"/>
    <property type="evidence" value="ECO:0007669"/>
    <property type="project" value="InterPro"/>
</dbReference>
<dbReference type="EMBL" id="BLXT01002143">
    <property type="protein sequence ID" value="GFN91460.1"/>
    <property type="molecule type" value="Genomic_DNA"/>
</dbReference>
<dbReference type="Gene3D" id="6.10.250.970">
    <property type="match status" value="1"/>
</dbReference>
<reference evidence="6 7" key="1">
    <citation type="journal article" date="2021" name="Elife">
        <title>Chloroplast acquisition without the gene transfer in kleptoplastic sea slugs, Plakobranchus ocellatus.</title>
        <authorList>
            <person name="Maeda T."/>
            <person name="Takahashi S."/>
            <person name="Yoshida T."/>
            <person name="Shimamura S."/>
            <person name="Takaki Y."/>
            <person name="Nagai Y."/>
            <person name="Toyoda A."/>
            <person name="Suzuki Y."/>
            <person name="Arimoto A."/>
            <person name="Ishii H."/>
            <person name="Satoh N."/>
            <person name="Nishiyama T."/>
            <person name="Hasebe M."/>
            <person name="Maruyama T."/>
            <person name="Minagawa J."/>
            <person name="Obokata J."/>
            <person name="Shigenobu S."/>
        </authorList>
    </citation>
    <scope>NUCLEOTIDE SEQUENCE [LARGE SCALE GENOMIC DNA]</scope>
</reference>
<feature type="compositionally biased region" description="Basic and acidic residues" evidence="4">
    <location>
        <begin position="1"/>
        <end position="14"/>
    </location>
</feature>
<dbReference type="Proteomes" id="UP000735302">
    <property type="component" value="Unassembled WGS sequence"/>
</dbReference>
<comment type="caution">
    <text evidence="6">The sequence shown here is derived from an EMBL/GenBank/DDBJ whole genome shotgun (WGS) entry which is preliminary data.</text>
</comment>
<proteinExistence type="inferred from homology"/>
<feature type="compositionally biased region" description="Polar residues" evidence="4">
    <location>
        <begin position="32"/>
        <end position="42"/>
    </location>
</feature>
<protein>
    <submittedName>
        <fullName evidence="6">Mastermind 1-like protein</fullName>
    </submittedName>
</protein>
<comment type="similarity">
    <text evidence="2">Belongs to the mastermind family.</text>
</comment>
<feature type="region of interest" description="Disordered" evidence="4">
    <location>
        <begin position="177"/>
        <end position="218"/>
    </location>
</feature>
<dbReference type="InterPro" id="IPR019082">
    <property type="entry name" value="Mastermind-like_N"/>
</dbReference>
<gene>
    <name evidence="6" type="ORF">PoB_001796600</name>
</gene>
<dbReference type="GO" id="GO:0007219">
    <property type="term" value="P:Notch signaling pathway"/>
    <property type="evidence" value="ECO:0007669"/>
    <property type="project" value="InterPro"/>
</dbReference>
<organism evidence="6 7">
    <name type="scientific">Plakobranchus ocellatus</name>
    <dbReference type="NCBI Taxonomy" id="259542"/>
    <lineage>
        <taxon>Eukaryota</taxon>
        <taxon>Metazoa</taxon>
        <taxon>Spiralia</taxon>
        <taxon>Lophotrochozoa</taxon>
        <taxon>Mollusca</taxon>
        <taxon>Gastropoda</taxon>
        <taxon>Heterobranchia</taxon>
        <taxon>Euthyneura</taxon>
        <taxon>Panpulmonata</taxon>
        <taxon>Sacoglossa</taxon>
        <taxon>Placobranchoidea</taxon>
        <taxon>Plakobranchidae</taxon>
        <taxon>Plakobranchus</taxon>
    </lineage>
</organism>
<dbReference type="GO" id="GO:0045944">
    <property type="term" value="P:positive regulation of transcription by RNA polymerase II"/>
    <property type="evidence" value="ECO:0007669"/>
    <property type="project" value="InterPro"/>
</dbReference>
<dbReference type="GO" id="GO:0016607">
    <property type="term" value="C:nuclear speck"/>
    <property type="evidence" value="ECO:0007669"/>
    <property type="project" value="InterPro"/>
</dbReference>
<evidence type="ECO:0000259" key="5">
    <source>
        <dbReference type="SMART" id="SM01275"/>
    </source>
</evidence>
<keyword evidence="7" id="KW-1185">Reference proteome</keyword>
<evidence type="ECO:0000313" key="6">
    <source>
        <dbReference type="EMBL" id="GFN91460.1"/>
    </source>
</evidence>
<feature type="compositionally biased region" description="Gly residues" evidence="4">
    <location>
        <begin position="190"/>
        <end position="205"/>
    </location>
</feature>
<evidence type="ECO:0000256" key="4">
    <source>
        <dbReference type="SAM" id="MobiDB-lite"/>
    </source>
</evidence>
<sequence>MVKAEGPMHLKEDASVAQWPERAKVTTDPDPLSQNPKISPGTTPEKKDLCSEDSSVSNPKQAYFPKHRAPSAPRRPTLHPAVTILHSSITNTSSITINHHHHHHPHQTQPPATGGLWGSMGDFCPKKKDVVDKIKRRFGLFRQHHQEAQERYMSAAPAIYERQKQESLVLRQRWEESKARKAAKQPKSSRGGGGGGGGDAGGGGTVNLHGTNGSNTDHRNLVVSVSRLHFHYPECFNRSS</sequence>
<evidence type="ECO:0000256" key="3">
    <source>
        <dbReference type="ARBA" id="ARBA00023242"/>
    </source>
</evidence>
<keyword evidence="3" id="KW-0539">Nucleus</keyword>
<evidence type="ECO:0000313" key="7">
    <source>
        <dbReference type="Proteomes" id="UP000735302"/>
    </source>
</evidence>
<accession>A0AAV3YWI1</accession>
<dbReference type="SMART" id="SM01275">
    <property type="entry name" value="MamL-1"/>
    <property type="match status" value="1"/>
</dbReference>
<dbReference type="InterPro" id="IPR046370">
    <property type="entry name" value="MAML_N_sf"/>
</dbReference>
<name>A0AAV3YWI1_9GAST</name>
<dbReference type="Pfam" id="PF09596">
    <property type="entry name" value="MamL-1"/>
    <property type="match status" value="1"/>
</dbReference>
<evidence type="ECO:0000256" key="2">
    <source>
        <dbReference type="ARBA" id="ARBA00008081"/>
    </source>
</evidence>
<dbReference type="AlphaFoldDB" id="A0AAV3YWI1"/>